<proteinExistence type="predicted"/>
<accession>A0ABN7J0L9</accession>
<evidence type="ECO:0008006" key="5">
    <source>
        <dbReference type="Google" id="ProtNLM"/>
    </source>
</evidence>
<feature type="transmembrane region" description="Helical" evidence="2">
    <location>
        <begin position="170"/>
        <end position="188"/>
    </location>
</feature>
<organism evidence="3 4">
    <name type="scientific">Tilletia caries</name>
    <name type="common">wheat bunt fungus</name>
    <dbReference type="NCBI Taxonomy" id="13290"/>
    <lineage>
        <taxon>Eukaryota</taxon>
        <taxon>Fungi</taxon>
        <taxon>Dikarya</taxon>
        <taxon>Basidiomycota</taxon>
        <taxon>Ustilaginomycotina</taxon>
        <taxon>Exobasidiomycetes</taxon>
        <taxon>Tilletiales</taxon>
        <taxon>Tilletiaceae</taxon>
        <taxon>Tilletia</taxon>
    </lineage>
</organism>
<evidence type="ECO:0000256" key="2">
    <source>
        <dbReference type="SAM" id="Phobius"/>
    </source>
</evidence>
<feature type="transmembrane region" description="Helical" evidence="2">
    <location>
        <begin position="84"/>
        <end position="106"/>
    </location>
</feature>
<keyword evidence="2" id="KW-0472">Membrane</keyword>
<evidence type="ECO:0000313" key="4">
    <source>
        <dbReference type="Proteomes" id="UP000836402"/>
    </source>
</evidence>
<comment type="caution">
    <text evidence="3">The sequence shown here is derived from an EMBL/GenBank/DDBJ whole genome shotgun (WGS) entry which is preliminary data.</text>
</comment>
<name>A0ABN7J0L9_9BASI</name>
<evidence type="ECO:0000256" key="1">
    <source>
        <dbReference type="SAM" id="MobiDB-lite"/>
    </source>
</evidence>
<keyword evidence="2" id="KW-0812">Transmembrane</keyword>
<feature type="compositionally biased region" description="Polar residues" evidence="1">
    <location>
        <begin position="453"/>
        <end position="464"/>
    </location>
</feature>
<feature type="transmembrane region" description="Helical" evidence="2">
    <location>
        <begin position="118"/>
        <end position="136"/>
    </location>
</feature>
<dbReference type="Proteomes" id="UP000836402">
    <property type="component" value="Unassembled WGS sequence"/>
</dbReference>
<keyword evidence="2" id="KW-1133">Transmembrane helix</keyword>
<reference evidence="3" key="1">
    <citation type="submission" date="2020-10" db="EMBL/GenBank/DDBJ databases">
        <authorList>
            <person name="Sedaghatjoo S."/>
        </authorList>
    </citation>
    <scope>NUCLEOTIDE SEQUENCE</scope>
    <source>
        <strain evidence="3">AZH3</strain>
    </source>
</reference>
<dbReference type="EMBL" id="CAJHJG010004790">
    <property type="protein sequence ID" value="CAD6944594.1"/>
    <property type="molecule type" value="Genomic_DNA"/>
</dbReference>
<keyword evidence="4" id="KW-1185">Reference proteome</keyword>
<feature type="transmembrane region" description="Helical" evidence="2">
    <location>
        <begin position="55"/>
        <end position="78"/>
    </location>
</feature>
<protein>
    <recommendedName>
        <fullName evidence="5">G-protein coupled receptors family 3 profile domain-containing protein</fullName>
    </recommendedName>
</protein>
<sequence>MVDWHSQLVQQQCFEAIIILVWLSVGSVVREQINTAYFDWQIIAGRRERKWAQAVYLLAKVSWWVYIALVVVLVYTFNEVDCNHIMWATEAFMGLVTLCCSILLAIRTVCVYQRTARTVVTSFLVVFTLALAAAWGQGVTSVTAVWVPGAGKPWTTGMCVWSDVRTDYSVKYIVTIIFDLTVLILTVYGIARLEGSTTKIGQTLVKQGIVYFVVTCVVNAVITGFTIAHLNPIMSLILAVPTAAVTLTASTRLYVELAEGTRPLNPKSMYSHSSGGPSSFGTSTGNSTFSYIRKRNITGMFSKGTSAGGSRLEKLPTSMAPSSPFGDNKKPTRPFALDDELMLVQSLPFQPVSQDHPHLSTVEEDVYEYPRPPGPAADSTTGDYAAHWSRSHNEESGCPSDCGTPSSNCVHRKRSSDRHGLTVLPSAAAAAANLMISESQIVTSEATPVHLQHPSTSSLTSQEPVATEYPMLSGNRPSDGRSL</sequence>
<evidence type="ECO:0000313" key="3">
    <source>
        <dbReference type="EMBL" id="CAD6944594.1"/>
    </source>
</evidence>
<feature type="transmembrane region" description="Helical" evidence="2">
    <location>
        <begin position="209"/>
        <end position="227"/>
    </location>
</feature>
<gene>
    <name evidence="3" type="ORF">JKIAZH3_G5581</name>
</gene>
<feature type="region of interest" description="Disordered" evidence="1">
    <location>
        <begin position="446"/>
        <end position="483"/>
    </location>
</feature>